<evidence type="ECO:0000259" key="7">
    <source>
        <dbReference type="Pfam" id="PF02272"/>
    </source>
</evidence>
<evidence type="ECO:0000313" key="9">
    <source>
        <dbReference type="EMBL" id="OGY18775.1"/>
    </source>
</evidence>
<evidence type="ECO:0000259" key="6">
    <source>
        <dbReference type="Pfam" id="PF01368"/>
    </source>
</evidence>
<feature type="domain" description="RecJ OB" evidence="8">
    <location>
        <begin position="451"/>
        <end position="564"/>
    </location>
</feature>
<reference evidence="9 10" key="1">
    <citation type="journal article" date="2016" name="Nat. Commun.">
        <title>Thousands of microbial genomes shed light on interconnected biogeochemical processes in an aquifer system.</title>
        <authorList>
            <person name="Anantharaman K."/>
            <person name="Brown C.T."/>
            <person name="Hug L.A."/>
            <person name="Sharon I."/>
            <person name="Castelle C.J."/>
            <person name="Probst A.J."/>
            <person name="Thomas B.C."/>
            <person name="Singh A."/>
            <person name="Wilkins M.J."/>
            <person name="Karaoz U."/>
            <person name="Brodie E.L."/>
            <person name="Williams K.H."/>
            <person name="Hubbard S.S."/>
            <person name="Banfield J.F."/>
        </authorList>
    </citation>
    <scope>NUCLEOTIDE SEQUENCE [LARGE SCALE GENOMIC DNA]</scope>
</reference>
<keyword evidence="4" id="KW-0378">Hydrolase</keyword>
<dbReference type="Pfam" id="PF01368">
    <property type="entry name" value="DHH"/>
    <property type="match status" value="1"/>
</dbReference>
<dbReference type="Pfam" id="PF02272">
    <property type="entry name" value="DHHA1"/>
    <property type="match status" value="1"/>
</dbReference>
<comment type="similarity">
    <text evidence="1">Belongs to the RecJ family.</text>
</comment>
<evidence type="ECO:0000259" key="8">
    <source>
        <dbReference type="Pfam" id="PF17768"/>
    </source>
</evidence>
<sequence>MQWQIQSQLTKKSPSERKEEVIKILLRNRGLKSPKNVREFLKPRHPQAITLTEVGINKRELKKAITRIRKAIKAKELIIVYGDYDADGVCAAAILWEALFSAGANVLPFIPDRETHGYGLSIKGIDAILKNPSLYALRSTPTLIMTVDNGIVAESGVDYAKKKGIDVVICDHHEKSKHLPKALAIIHTTKLAGSGVSWIFARELLTELTPKLPHRSSLDLATIGTVADMVPLLGANRAIVKEGLKELRETKRIGLRELFLEAQISPGEINTFHINFMIAPRLNAMGRLERATDALRLICTHNKQRAKELTERIGDTNRKRRKLLEETLLIAKTLYANIGKSEEQLIFIDHEEFHEGIIGLIAGKMVEEFAKPTIIVSRGQQLSKASARSVPGFNIIDRIRQFEDLLVDVGGHPMAAGFTIETKHIQVFARRMHQAARKHLGKKRQEKTLKVDSELAFSDITDGLYKKIQAFEPFGMANPVPVFVTKGVFPRSLRQVGADGKHLKLVVGPDRGNQPSADHWLSAIGFGMGEQIRALEGKRTIDIAFTIETNEWNGESTLQVKLKDVKPSEE</sequence>
<feature type="domain" description="DDH" evidence="6">
    <location>
        <begin position="78"/>
        <end position="224"/>
    </location>
</feature>
<dbReference type="GO" id="GO:0003676">
    <property type="term" value="F:nucleic acid binding"/>
    <property type="evidence" value="ECO:0007669"/>
    <property type="project" value="InterPro"/>
</dbReference>
<keyword evidence="5 9" id="KW-0269">Exonuclease</keyword>
<evidence type="ECO:0000256" key="5">
    <source>
        <dbReference type="ARBA" id="ARBA00022839"/>
    </source>
</evidence>
<protein>
    <recommendedName>
        <fullName evidence="2">Single-stranded-DNA-specific exonuclease RecJ</fullName>
    </recommendedName>
</protein>
<evidence type="ECO:0000256" key="2">
    <source>
        <dbReference type="ARBA" id="ARBA00019841"/>
    </source>
</evidence>
<accession>A0A1G1VTP9</accession>
<dbReference type="GO" id="GO:0008409">
    <property type="term" value="F:5'-3' exonuclease activity"/>
    <property type="evidence" value="ECO:0007669"/>
    <property type="project" value="InterPro"/>
</dbReference>
<dbReference type="PANTHER" id="PTHR30255">
    <property type="entry name" value="SINGLE-STRANDED-DNA-SPECIFIC EXONUCLEASE RECJ"/>
    <property type="match status" value="1"/>
</dbReference>
<dbReference type="AlphaFoldDB" id="A0A1G1VTP9"/>
<dbReference type="InterPro" id="IPR003156">
    <property type="entry name" value="DHHA1_dom"/>
</dbReference>
<dbReference type="EMBL" id="MHCJ01000003">
    <property type="protein sequence ID" value="OGY18775.1"/>
    <property type="molecule type" value="Genomic_DNA"/>
</dbReference>
<dbReference type="GO" id="GO:0006281">
    <property type="term" value="P:DNA repair"/>
    <property type="evidence" value="ECO:0007669"/>
    <property type="project" value="InterPro"/>
</dbReference>
<evidence type="ECO:0000256" key="1">
    <source>
        <dbReference type="ARBA" id="ARBA00005915"/>
    </source>
</evidence>
<evidence type="ECO:0000256" key="3">
    <source>
        <dbReference type="ARBA" id="ARBA00022722"/>
    </source>
</evidence>
<dbReference type="InterPro" id="IPR001667">
    <property type="entry name" value="DDH_dom"/>
</dbReference>
<dbReference type="Gene3D" id="3.90.1640.30">
    <property type="match status" value="1"/>
</dbReference>
<dbReference type="NCBIfam" id="TIGR00644">
    <property type="entry name" value="recJ"/>
    <property type="match status" value="1"/>
</dbReference>
<dbReference type="InterPro" id="IPR038763">
    <property type="entry name" value="DHH_sf"/>
</dbReference>
<gene>
    <name evidence="9" type="ORF">A2786_04750</name>
</gene>
<dbReference type="Pfam" id="PF17768">
    <property type="entry name" value="RecJ_OB"/>
    <property type="match status" value="1"/>
</dbReference>
<feature type="domain" description="DHHA1" evidence="7">
    <location>
        <begin position="348"/>
        <end position="436"/>
    </location>
</feature>
<dbReference type="Proteomes" id="UP000179233">
    <property type="component" value="Unassembled WGS sequence"/>
</dbReference>
<dbReference type="GO" id="GO:0006310">
    <property type="term" value="P:DNA recombination"/>
    <property type="evidence" value="ECO:0007669"/>
    <property type="project" value="InterPro"/>
</dbReference>
<evidence type="ECO:0000256" key="4">
    <source>
        <dbReference type="ARBA" id="ARBA00022801"/>
    </source>
</evidence>
<dbReference type="InterPro" id="IPR051673">
    <property type="entry name" value="SSDNA_exonuclease_RecJ"/>
</dbReference>
<dbReference type="InterPro" id="IPR041122">
    <property type="entry name" value="RecJ_OB"/>
</dbReference>
<dbReference type="InterPro" id="IPR004610">
    <property type="entry name" value="RecJ"/>
</dbReference>
<dbReference type="Gene3D" id="2.40.50.460">
    <property type="match status" value="1"/>
</dbReference>
<proteinExistence type="inferred from homology"/>
<comment type="caution">
    <text evidence="9">The sequence shown here is derived from an EMBL/GenBank/DDBJ whole genome shotgun (WGS) entry which is preliminary data.</text>
</comment>
<evidence type="ECO:0000313" key="10">
    <source>
        <dbReference type="Proteomes" id="UP000179233"/>
    </source>
</evidence>
<keyword evidence="3" id="KW-0540">Nuclease</keyword>
<name>A0A1G1VTP9_9BACT</name>
<dbReference type="SUPFAM" id="SSF64182">
    <property type="entry name" value="DHH phosphoesterases"/>
    <property type="match status" value="1"/>
</dbReference>
<dbReference type="PANTHER" id="PTHR30255:SF2">
    <property type="entry name" value="SINGLE-STRANDED-DNA-SPECIFIC EXONUCLEASE RECJ"/>
    <property type="match status" value="1"/>
</dbReference>
<organism evidence="9 10">
    <name type="scientific">Candidatus Chisholmbacteria bacterium RIFCSPHIGHO2_01_FULL_52_32</name>
    <dbReference type="NCBI Taxonomy" id="1797591"/>
    <lineage>
        <taxon>Bacteria</taxon>
        <taxon>Candidatus Chisholmiibacteriota</taxon>
    </lineage>
</organism>